<dbReference type="InterPro" id="IPR042184">
    <property type="entry name" value="YqeY/Aim41_N"/>
</dbReference>
<evidence type="ECO:0008006" key="3">
    <source>
        <dbReference type="Google" id="ProtNLM"/>
    </source>
</evidence>
<dbReference type="EMBL" id="MHLP01000004">
    <property type="protein sequence ID" value="OGZ13755.1"/>
    <property type="molecule type" value="Genomic_DNA"/>
</dbReference>
<evidence type="ECO:0000313" key="2">
    <source>
        <dbReference type="Proteomes" id="UP000178534"/>
    </source>
</evidence>
<protein>
    <recommendedName>
        <fullName evidence="3">Glutamyl-tRNA amidotransferase</fullName>
    </recommendedName>
</protein>
<dbReference type="AlphaFoldDB" id="A0A1G2DJB6"/>
<dbReference type="InterPro" id="IPR019004">
    <property type="entry name" value="YqeY/Aim41"/>
</dbReference>
<accession>A0A1G2DJB6</accession>
<evidence type="ECO:0000313" key="1">
    <source>
        <dbReference type="EMBL" id="OGZ13755.1"/>
    </source>
</evidence>
<name>A0A1G2DJB6_9BACT</name>
<comment type="caution">
    <text evidence="1">The sequence shown here is derived from an EMBL/GenBank/DDBJ whole genome shotgun (WGS) entry which is preliminary data.</text>
</comment>
<dbReference type="GO" id="GO:0016884">
    <property type="term" value="F:carbon-nitrogen ligase activity, with glutamine as amido-N-donor"/>
    <property type="evidence" value="ECO:0007669"/>
    <property type="project" value="InterPro"/>
</dbReference>
<reference evidence="1 2" key="1">
    <citation type="journal article" date="2016" name="Nat. Commun.">
        <title>Thousands of microbial genomes shed light on interconnected biogeochemical processes in an aquifer system.</title>
        <authorList>
            <person name="Anantharaman K."/>
            <person name="Brown C.T."/>
            <person name="Hug L.A."/>
            <person name="Sharon I."/>
            <person name="Castelle C.J."/>
            <person name="Probst A.J."/>
            <person name="Thomas B.C."/>
            <person name="Singh A."/>
            <person name="Wilkins M.J."/>
            <person name="Karaoz U."/>
            <person name="Brodie E.L."/>
            <person name="Williams K.H."/>
            <person name="Hubbard S.S."/>
            <person name="Banfield J.F."/>
        </authorList>
    </citation>
    <scope>NUCLEOTIDE SEQUENCE [LARGE SCALE GENOMIC DNA]</scope>
</reference>
<dbReference type="PANTHER" id="PTHR28055:SF1">
    <property type="entry name" value="ALTERED INHERITANCE OF MITOCHONDRIA PROTEIN 41, MITOCHONDRIAL"/>
    <property type="match status" value="1"/>
</dbReference>
<gene>
    <name evidence="1" type="ORF">A2942_02160</name>
</gene>
<proteinExistence type="predicted"/>
<dbReference type="SUPFAM" id="SSF89095">
    <property type="entry name" value="GatB/YqeY motif"/>
    <property type="match status" value="1"/>
</dbReference>
<dbReference type="Gene3D" id="1.10.1510.10">
    <property type="entry name" value="Uncharacterised protein YqeY/AIM41 PF09424, N-terminal domain"/>
    <property type="match status" value="1"/>
</dbReference>
<dbReference type="Gene3D" id="1.10.10.410">
    <property type="match status" value="1"/>
</dbReference>
<organism evidence="1 2">
    <name type="scientific">Candidatus Lloydbacteria bacterium RIFCSPLOWO2_01_FULL_50_20</name>
    <dbReference type="NCBI Taxonomy" id="1798665"/>
    <lineage>
        <taxon>Bacteria</taxon>
        <taxon>Candidatus Lloydiibacteriota</taxon>
    </lineage>
</organism>
<dbReference type="InterPro" id="IPR023168">
    <property type="entry name" value="GatB_Yqey_C_2"/>
</dbReference>
<sequence length="151" mass="17048">MTIQQTIREQMKNAMRAKETLRLEVLRSILAAFTNELVAQRRTPQEELEDPGCILVLKRLVKQRKDSAEQFEKGGRPELADKEKKELLIIEEFLPKAMSREDIRKIAVAKKAELGITDRSGIGKFIGAVMKECKGEADGNDVKAVVEELLV</sequence>
<dbReference type="STRING" id="1798665.A2942_02160"/>
<dbReference type="InterPro" id="IPR003789">
    <property type="entry name" value="Asn/Gln_tRNA_amidoTrase-B-like"/>
</dbReference>
<dbReference type="Pfam" id="PF09424">
    <property type="entry name" value="YqeY"/>
    <property type="match status" value="1"/>
</dbReference>
<dbReference type="PANTHER" id="PTHR28055">
    <property type="entry name" value="ALTERED INHERITANCE OF MITOCHONDRIA PROTEIN 41, MITOCHONDRIAL"/>
    <property type="match status" value="1"/>
</dbReference>
<dbReference type="Proteomes" id="UP000178534">
    <property type="component" value="Unassembled WGS sequence"/>
</dbReference>